<dbReference type="EMBL" id="BQNB010015423">
    <property type="protein sequence ID" value="GJT39873.1"/>
    <property type="molecule type" value="Genomic_DNA"/>
</dbReference>
<dbReference type="GO" id="GO:0003964">
    <property type="term" value="F:RNA-directed DNA polymerase activity"/>
    <property type="evidence" value="ECO:0007669"/>
    <property type="project" value="UniProtKB-KW"/>
</dbReference>
<proteinExistence type="predicted"/>
<dbReference type="InterPro" id="IPR043502">
    <property type="entry name" value="DNA/RNA_pol_sf"/>
</dbReference>
<dbReference type="Pfam" id="PF17919">
    <property type="entry name" value="RT_RNaseH_2"/>
    <property type="match status" value="1"/>
</dbReference>
<sequence length="728" mass="83136">MPPRMTTRSAGRSTAAPRGGKTGGRTGRGGGRTGEPTGRVLDFSTVIAQQLQNLLPTIIAQVGSCSYKEFLACNPKDFDGKGGAIVYTRWTEKMKSVQDMNRCGDHQKVKYYCQFIIGRHDMFTLSILEGQEAAFSMTWKDFKALIREQFCPNNEMQKLESEFWCHAMVGVIHAAYTDRFHEQLARIVPHLVTPENKRIKRYNLRLAPQSDDGDSNEPTICNSKTGRHLPTTTNPVRKGYTGSVPKCINCNVHHHLEMPCLTCTNYNRLGHFTKDYRAGPRMVEPSTQTRRTTSFQIKLFINGGQGHGNNDNWACGRAFVMGSEKAHQDPNIVTGMDCLSRHKAEIVFHEKVVRIPLPRGEMLRVIGEWPEEKITPFSRNTQEIKFRIDLIPGAMPVAKFPYRLAPFEMEEVSNQLRELQDKGFIRPSLSPCGAPVLFVKKKDGSFRMCIDYRELNKLTIKNCYPLLIINDLFDQLQRSQYFSKINLRSEYHQLRMHEDNIPKTAFRTRYGHFELIVMPFGLTNAPMLFMDLMNRVCRPYLDKFVIVFIDDILIYSKTKEEHKTHLGLILELLKKELYAKFSKCEFWLREVQFLGHLINSDGIHVDPSKIEAGEEQDRAFQTLKVKLCNAHVLALPDEPEDFVVYCDASCQGLGCVLMQRGKSSIKDRILAAQNEAYEVVNAPAEMMNEKGYSLAEVREGQVIGPKSMRETTEKISQIKDRLKAARDR</sequence>
<feature type="region of interest" description="Disordered" evidence="1">
    <location>
        <begin position="708"/>
        <end position="728"/>
    </location>
</feature>
<dbReference type="InterPro" id="IPR043128">
    <property type="entry name" value="Rev_trsase/Diguanyl_cyclase"/>
</dbReference>
<dbReference type="Pfam" id="PF00078">
    <property type="entry name" value="RVT_1"/>
    <property type="match status" value="1"/>
</dbReference>
<dbReference type="InterPro" id="IPR000477">
    <property type="entry name" value="RT_dom"/>
</dbReference>
<dbReference type="PANTHER" id="PTHR24559:SF444">
    <property type="entry name" value="REVERSE TRANSCRIPTASE DOMAIN-CONTAINING PROTEIN"/>
    <property type="match status" value="1"/>
</dbReference>
<feature type="domain" description="Reverse transcriptase" evidence="2">
    <location>
        <begin position="420"/>
        <end position="598"/>
    </location>
</feature>
<dbReference type="CDD" id="cd01647">
    <property type="entry name" value="RT_LTR"/>
    <property type="match status" value="1"/>
</dbReference>
<feature type="region of interest" description="Disordered" evidence="1">
    <location>
        <begin position="207"/>
        <end position="236"/>
    </location>
</feature>
<dbReference type="InterPro" id="IPR041577">
    <property type="entry name" value="RT_RNaseH_2"/>
</dbReference>
<reference evidence="3" key="2">
    <citation type="submission" date="2022-01" db="EMBL/GenBank/DDBJ databases">
        <authorList>
            <person name="Yamashiro T."/>
            <person name="Shiraishi A."/>
            <person name="Satake H."/>
            <person name="Nakayama K."/>
        </authorList>
    </citation>
    <scope>NUCLEOTIDE SEQUENCE</scope>
</reference>
<name>A0ABQ5DMM6_9ASTR</name>
<evidence type="ECO:0000313" key="3">
    <source>
        <dbReference type="EMBL" id="GJT39873.1"/>
    </source>
</evidence>
<reference evidence="3" key="1">
    <citation type="journal article" date="2022" name="Int. J. Mol. Sci.">
        <title>Draft Genome of Tanacetum Coccineum: Genomic Comparison of Closely Related Tanacetum-Family Plants.</title>
        <authorList>
            <person name="Yamashiro T."/>
            <person name="Shiraishi A."/>
            <person name="Nakayama K."/>
            <person name="Satake H."/>
        </authorList>
    </citation>
    <scope>NUCLEOTIDE SEQUENCE</scope>
</reference>
<dbReference type="SUPFAM" id="SSF56672">
    <property type="entry name" value="DNA/RNA polymerases"/>
    <property type="match status" value="1"/>
</dbReference>
<dbReference type="PROSITE" id="PS50878">
    <property type="entry name" value="RT_POL"/>
    <property type="match status" value="1"/>
</dbReference>
<dbReference type="PANTHER" id="PTHR24559">
    <property type="entry name" value="TRANSPOSON TY3-I GAG-POL POLYPROTEIN"/>
    <property type="match status" value="1"/>
</dbReference>
<dbReference type="Gene3D" id="3.10.10.10">
    <property type="entry name" value="HIV Type 1 Reverse Transcriptase, subunit A, domain 1"/>
    <property type="match status" value="1"/>
</dbReference>
<protein>
    <submittedName>
        <fullName evidence="3">Reverse transcriptase domain-containing protein</fullName>
    </submittedName>
</protein>
<keyword evidence="3" id="KW-0808">Transferase</keyword>
<evidence type="ECO:0000313" key="4">
    <source>
        <dbReference type="Proteomes" id="UP001151760"/>
    </source>
</evidence>
<comment type="caution">
    <text evidence="3">The sequence shown here is derived from an EMBL/GenBank/DDBJ whole genome shotgun (WGS) entry which is preliminary data.</text>
</comment>
<gene>
    <name evidence="3" type="ORF">Tco_0939738</name>
</gene>
<feature type="compositionally biased region" description="Polar residues" evidence="1">
    <location>
        <begin position="1"/>
        <end position="12"/>
    </location>
</feature>
<keyword evidence="3" id="KW-0548">Nucleotidyltransferase</keyword>
<feature type="compositionally biased region" description="Gly residues" evidence="1">
    <location>
        <begin position="20"/>
        <end position="33"/>
    </location>
</feature>
<feature type="region of interest" description="Disordered" evidence="1">
    <location>
        <begin position="1"/>
        <end position="36"/>
    </location>
</feature>
<keyword evidence="3" id="KW-0695">RNA-directed DNA polymerase</keyword>
<feature type="compositionally biased region" description="Polar residues" evidence="1">
    <location>
        <begin position="216"/>
        <end position="235"/>
    </location>
</feature>
<accession>A0ABQ5DMM6</accession>
<evidence type="ECO:0000256" key="1">
    <source>
        <dbReference type="SAM" id="MobiDB-lite"/>
    </source>
</evidence>
<keyword evidence="4" id="KW-1185">Reference proteome</keyword>
<dbReference type="Gene3D" id="3.30.70.270">
    <property type="match status" value="1"/>
</dbReference>
<dbReference type="Proteomes" id="UP001151760">
    <property type="component" value="Unassembled WGS sequence"/>
</dbReference>
<evidence type="ECO:0000259" key="2">
    <source>
        <dbReference type="PROSITE" id="PS50878"/>
    </source>
</evidence>
<dbReference type="InterPro" id="IPR053134">
    <property type="entry name" value="RNA-dir_DNA_polymerase"/>
</dbReference>
<organism evidence="3 4">
    <name type="scientific">Tanacetum coccineum</name>
    <dbReference type="NCBI Taxonomy" id="301880"/>
    <lineage>
        <taxon>Eukaryota</taxon>
        <taxon>Viridiplantae</taxon>
        <taxon>Streptophyta</taxon>
        <taxon>Embryophyta</taxon>
        <taxon>Tracheophyta</taxon>
        <taxon>Spermatophyta</taxon>
        <taxon>Magnoliopsida</taxon>
        <taxon>eudicotyledons</taxon>
        <taxon>Gunneridae</taxon>
        <taxon>Pentapetalae</taxon>
        <taxon>asterids</taxon>
        <taxon>campanulids</taxon>
        <taxon>Asterales</taxon>
        <taxon>Asteraceae</taxon>
        <taxon>Asteroideae</taxon>
        <taxon>Anthemideae</taxon>
        <taxon>Anthemidinae</taxon>
        <taxon>Tanacetum</taxon>
    </lineage>
</organism>